<evidence type="ECO:0000256" key="4">
    <source>
        <dbReference type="ARBA" id="ARBA00023136"/>
    </source>
</evidence>
<dbReference type="InterPro" id="IPR020966">
    <property type="entry name" value="ALMT"/>
</dbReference>
<comment type="caution">
    <text evidence="5">The sequence shown here is derived from an EMBL/GenBank/DDBJ whole genome shotgun (WGS) entry which is preliminary data.</text>
</comment>
<keyword evidence="3" id="KW-1133">Transmembrane helix</keyword>
<dbReference type="AlphaFoldDB" id="A0AAW0K3V0"/>
<evidence type="ECO:0000256" key="3">
    <source>
        <dbReference type="ARBA" id="ARBA00022989"/>
    </source>
</evidence>
<gene>
    <name evidence="5" type="primary">ALMT10_7</name>
    <name evidence="5" type="ORF">CFP56_025351</name>
</gene>
<evidence type="ECO:0000256" key="2">
    <source>
        <dbReference type="ARBA" id="ARBA00022692"/>
    </source>
</evidence>
<comment type="subcellular location">
    <subcellularLocation>
        <location evidence="1">Membrane</location>
        <topology evidence="1">Multi-pass membrane protein</topology>
    </subcellularLocation>
</comment>
<keyword evidence="2" id="KW-0812">Transmembrane</keyword>
<reference evidence="5 6" key="1">
    <citation type="journal article" date="2018" name="Sci. Data">
        <title>The draft genome sequence of cork oak.</title>
        <authorList>
            <person name="Ramos A.M."/>
            <person name="Usie A."/>
            <person name="Barbosa P."/>
            <person name="Barros P.M."/>
            <person name="Capote T."/>
            <person name="Chaves I."/>
            <person name="Simoes F."/>
            <person name="Abreu I."/>
            <person name="Carrasquinho I."/>
            <person name="Faro C."/>
            <person name="Guimaraes J.B."/>
            <person name="Mendonca D."/>
            <person name="Nobrega F."/>
            <person name="Rodrigues L."/>
            <person name="Saibo N.J.M."/>
            <person name="Varela M.C."/>
            <person name="Egas C."/>
            <person name="Matos J."/>
            <person name="Miguel C.M."/>
            <person name="Oliveira M.M."/>
            <person name="Ricardo C.P."/>
            <person name="Goncalves S."/>
        </authorList>
    </citation>
    <scope>NUCLEOTIDE SEQUENCE [LARGE SCALE GENOMIC DNA]</scope>
    <source>
        <strain evidence="6">cv. HL8</strain>
    </source>
</reference>
<evidence type="ECO:0000313" key="6">
    <source>
        <dbReference type="Proteomes" id="UP000237347"/>
    </source>
</evidence>
<accession>A0AAW0K3V0</accession>
<keyword evidence="4" id="KW-0472">Membrane</keyword>
<proteinExistence type="predicted"/>
<dbReference type="EMBL" id="PKMF04000402">
    <property type="protein sequence ID" value="KAK7833677.1"/>
    <property type="molecule type" value="Genomic_DNA"/>
</dbReference>
<dbReference type="GO" id="GO:0016020">
    <property type="term" value="C:membrane"/>
    <property type="evidence" value="ECO:0007669"/>
    <property type="project" value="UniProtKB-SubCell"/>
</dbReference>
<protein>
    <submittedName>
        <fullName evidence="5">Aluminum-activated malate transporter 10</fullName>
    </submittedName>
</protein>
<evidence type="ECO:0000313" key="5">
    <source>
        <dbReference type="EMBL" id="KAK7833677.1"/>
    </source>
</evidence>
<organism evidence="5 6">
    <name type="scientific">Quercus suber</name>
    <name type="common">Cork oak</name>
    <dbReference type="NCBI Taxonomy" id="58331"/>
    <lineage>
        <taxon>Eukaryota</taxon>
        <taxon>Viridiplantae</taxon>
        <taxon>Streptophyta</taxon>
        <taxon>Embryophyta</taxon>
        <taxon>Tracheophyta</taxon>
        <taxon>Spermatophyta</taxon>
        <taxon>Magnoliopsida</taxon>
        <taxon>eudicotyledons</taxon>
        <taxon>Gunneridae</taxon>
        <taxon>Pentapetalae</taxon>
        <taxon>rosids</taxon>
        <taxon>fabids</taxon>
        <taxon>Fagales</taxon>
        <taxon>Fagaceae</taxon>
        <taxon>Quercus</taxon>
    </lineage>
</organism>
<dbReference type="Proteomes" id="UP000237347">
    <property type="component" value="Unassembled WGS sequence"/>
</dbReference>
<dbReference type="Pfam" id="PF11744">
    <property type="entry name" value="ALMT"/>
    <property type="match status" value="1"/>
</dbReference>
<name>A0AAW0K3V0_QUESU</name>
<keyword evidence="6" id="KW-1185">Reference proteome</keyword>
<sequence>MTLTEPLHSPFWIWLKTGCVGEYFKDDKTKLGNEEDPSKRMQGCKCALNSKATEEVMANIARGEPAHGRFNFRHP</sequence>
<evidence type="ECO:0000256" key="1">
    <source>
        <dbReference type="ARBA" id="ARBA00004141"/>
    </source>
</evidence>
<dbReference type="GO" id="GO:0015743">
    <property type="term" value="P:malate transport"/>
    <property type="evidence" value="ECO:0007669"/>
    <property type="project" value="InterPro"/>
</dbReference>